<dbReference type="EMBL" id="PHHC01000084">
    <property type="protein sequence ID" value="PPE03678.1"/>
    <property type="molecule type" value="Genomic_DNA"/>
</dbReference>
<comment type="caution">
    <text evidence="1">The sequence shown here is derived from an EMBL/GenBank/DDBJ whole genome shotgun (WGS) entry which is preliminary data.</text>
</comment>
<reference evidence="1 2" key="1">
    <citation type="submission" date="2017-11" db="EMBL/GenBank/DDBJ databases">
        <title>Comparative genomic analysis of Holospora spp., intranuclear symbionts of paramecia.</title>
        <authorList>
            <person name="Garushyants S.K."/>
            <person name="Beliavskaya A."/>
            <person name="Malko D.B."/>
            <person name="Logacheva M.D."/>
            <person name="Rautian M.S."/>
            <person name="Gelfand M.S."/>
        </authorList>
    </citation>
    <scope>NUCLEOTIDE SEQUENCE [LARGE SCALE GENOMIC DNA]</scope>
    <source>
        <strain evidence="2">02AZ16</strain>
    </source>
</reference>
<keyword evidence="2" id="KW-1185">Reference proteome</keyword>
<protein>
    <submittedName>
        <fullName evidence="1">Uncharacterized protein</fullName>
    </submittedName>
</protein>
<dbReference type="AlphaFoldDB" id="A0A2S5R8N5"/>
<sequence length="53" mass="6400">MCIYFSEKNILYGMFVKRNNDIKEKQRPSNSRALIYRFRVEIQATYDTGIYKS</sequence>
<dbReference type="Proteomes" id="UP000239425">
    <property type="component" value="Unassembled WGS sequence"/>
</dbReference>
<gene>
    <name evidence="1" type="ORF">HCUR_00908</name>
</gene>
<evidence type="ECO:0000313" key="1">
    <source>
        <dbReference type="EMBL" id="PPE03678.1"/>
    </source>
</evidence>
<proteinExistence type="predicted"/>
<organism evidence="1 2">
    <name type="scientific">Holospora curviuscula</name>
    <dbReference type="NCBI Taxonomy" id="1082868"/>
    <lineage>
        <taxon>Bacteria</taxon>
        <taxon>Pseudomonadati</taxon>
        <taxon>Pseudomonadota</taxon>
        <taxon>Alphaproteobacteria</taxon>
        <taxon>Holosporales</taxon>
        <taxon>Holosporaceae</taxon>
        <taxon>Holospora</taxon>
    </lineage>
</organism>
<name>A0A2S5R8N5_9PROT</name>
<accession>A0A2S5R8N5</accession>
<evidence type="ECO:0000313" key="2">
    <source>
        <dbReference type="Proteomes" id="UP000239425"/>
    </source>
</evidence>